<evidence type="ECO:0000256" key="1">
    <source>
        <dbReference type="ARBA" id="ARBA00009437"/>
    </source>
</evidence>
<proteinExistence type="inferred from homology"/>
<dbReference type="InterPro" id="IPR036390">
    <property type="entry name" value="WH_DNA-bd_sf"/>
</dbReference>
<dbReference type="SUPFAM" id="SSF53850">
    <property type="entry name" value="Periplasmic binding protein-like II"/>
    <property type="match status" value="1"/>
</dbReference>
<gene>
    <name evidence="6" type="ORF">FHS50_001404</name>
</gene>
<dbReference type="PANTHER" id="PTHR30126:SF21">
    <property type="entry name" value="TRANSCRIPTIONAL REGULATOR-RELATED"/>
    <property type="match status" value="1"/>
</dbReference>
<dbReference type="Gene3D" id="1.10.10.10">
    <property type="entry name" value="Winged helix-like DNA-binding domain superfamily/Winged helix DNA-binding domain"/>
    <property type="match status" value="1"/>
</dbReference>
<accession>A0A839YVY9</accession>
<protein>
    <submittedName>
        <fullName evidence="6">DNA-binding transcriptional LysR family regulator</fullName>
    </submittedName>
</protein>
<evidence type="ECO:0000313" key="7">
    <source>
        <dbReference type="Proteomes" id="UP000578569"/>
    </source>
</evidence>
<dbReference type="InterPro" id="IPR005119">
    <property type="entry name" value="LysR_subst-bd"/>
</dbReference>
<dbReference type="GO" id="GO:0003700">
    <property type="term" value="F:DNA-binding transcription factor activity"/>
    <property type="evidence" value="ECO:0007669"/>
    <property type="project" value="InterPro"/>
</dbReference>
<dbReference type="GO" id="GO:0000976">
    <property type="term" value="F:transcription cis-regulatory region binding"/>
    <property type="evidence" value="ECO:0007669"/>
    <property type="project" value="TreeGrafter"/>
</dbReference>
<evidence type="ECO:0000256" key="4">
    <source>
        <dbReference type="ARBA" id="ARBA00023163"/>
    </source>
</evidence>
<feature type="domain" description="HTH lysR-type" evidence="5">
    <location>
        <begin position="1"/>
        <end position="58"/>
    </location>
</feature>
<reference evidence="6 7" key="1">
    <citation type="submission" date="2020-08" db="EMBL/GenBank/DDBJ databases">
        <title>Genomic Encyclopedia of Type Strains, Phase IV (KMG-IV): sequencing the most valuable type-strain genomes for metagenomic binning, comparative biology and taxonomic classification.</title>
        <authorList>
            <person name="Goeker M."/>
        </authorList>
    </citation>
    <scope>NUCLEOTIDE SEQUENCE [LARGE SCALE GENOMIC DNA]</scope>
    <source>
        <strain evidence="6 7">DSM 24194</strain>
    </source>
</reference>
<name>A0A839YVY9_9SPHN</name>
<dbReference type="Pfam" id="PF03466">
    <property type="entry name" value="LysR_substrate"/>
    <property type="match status" value="1"/>
</dbReference>
<dbReference type="CDD" id="cd05466">
    <property type="entry name" value="PBP2_LTTR_substrate"/>
    <property type="match status" value="1"/>
</dbReference>
<dbReference type="AlphaFoldDB" id="A0A839YVY9"/>
<dbReference type="PANTHER" id="PTHR30126">
    <property type="entry name" value="HTH-TYPE TRANSCRIPTIONAL REGULATOR"/>
    <property type="match status" value="1"/>
</dbReference>
<sequence length="277" mass="30343">MQIDFLRTFVAAARAGSFGATGLVVHASASTVTDRLQRLEERLGVRLFERDRGGCRLTVAGNRLLPVAERIVDAWDGARADAQLAERFTDRIVIGGQTALWPGLMQHWLVEARAAHPALAFEVTAGASARLGRDLVAGLMDLAVTYAPLLEPGIAARKLVDDQLILVTGGEPSRWREDYVQVEWGGVIGRQMMAMIDLPPGNGLVLDLGAQAAHWLAEQAMAGFMPARLVRERIASGELRRVEEVEPFDYPIFACWRRSAQHPAAEELIGSLGRFLR</sequence>
<comment type="similarity">
    <text evidence="1">Belongs to the LysR transcriptional regulatory family.</text>
</comment>
<dbReference type="InterPro" id="IPR000847">
    <property type="entry name" value="LysR_HTH_N"/>
</dbReference>
<keyword evidence="7" id="KW-1185">Reference proteome</keyword>
<dbReference type="RefSeq" id="WP_183933643.1">
    <property type="nucleotide sequence ID" value="NZ_JACICF010000001.1"/>
</dbReference>
<dbReference type="Pfam" id="PF00126">
    <property type="entry name" value="HTH_1"/>
    <property type="match status" value="1"/>
</dbReference>
<evidence type="ECO:0000256" key="3">
    <source>
        <dbReference type="ARBA" id="ARBA00023125"/>
    </source>
</evidence>
<comment type="caution">
    <text evidence="6">The sequence shown here is derived from an EMBL/GenBank/DDBJ whole genome shotgun (WGS) entry which is preliminary data.</text>
</comment>
<keyword evidence="4" id="KW-0804">Transcription</keyword>
<evidence type="ECO:0000313" key="6">
    <source>
        <dbReference type="EMBL" id="MBB3764381.1"/>
    </source>
</evidence>
<dbReference type="SUPFAM" id="SSF46785">
    <property type="entry name" value="Winged helix' DNA-binding domain"/>
    <property type="match status" value="1"/>
</dbReference>
<keyword evidence="2" id="KW-0805">Transcription regulation</keyword>
<dbReference type="EMBL" id="JACICF010000001">
    <property type="protein sequence ID" value="MBB3764381.1"/>
    <property type="molecule type" value="Genomic_DNA"/>
</dbReference>
<dbReference type="Gene3D" id="3.40.190.10">
    <property type="entry name" value="Periplasmic binding protein-like II"/>
    <property type="match status" value="1"/>
</dbReference>
<keyword evidence="3 6" id="KW-0238">DNA-binding</keyword>
<evidence type="ECO:0000259" key="5">
    <source>
        <dbReference type="PROSITE" id="PS50931"/>
    </source>
</evidence>
<dbReference type="PROSITE" id="PS50931">
    <property type="entry name" value="HTH_LYSR"/>
    <property type="match status" value="1"/>
</dbReference>
<organism evidence="6 7">
    <name type="scientific">Sphingomicrobium lutaoense</name>
    <dbReference type="NCBI Taxonomy" id="515949"/>
    <lineage>
        <taxon>Bacteria</taxon>
        <taxon>Pseudomonadati</taxon>
        <taxon>Pseudomonadota</taxon>
        <taxon>Alphaproteobacteria</taxon>
        <taxon>Sphingomonadales</taxon>
        <taxon>Sphingomonadaceae</taxon>
        <taxon>Sphingomicrobium</taxon>
    </lineage>
</organism>
<evidence type="ECO:0000256" key="2">
    <source>
        <dbReference type="ARBA" id="ARBA00023015"/>
    </source>
</evidence>
<dbReference type="Proteomes" id="UP000578569">
    <property type="component" value="Unassembled WGS sequence"/>
</dbReference>
<dbReference type="InterPro" id="IPR036388">
    <property type="entry name" value="WH-like_DNA-bd_sf"/>
</dbReference>